<evidence type="ECO:0000256" key="1">
    <source>
        <dbReference type="ARBA" id="ARBA00008558"/>
    </source>
</evidence>
<dbReference type="InterPro" id="IPR010819">
    <property type="entry name" value="AGE/CE"/>
</dbReference>
<gene>
    <name evidence="3" type="ORF">H1W37_00240</name>
</gene>
<comment type="similarity">
    <text evidence="1">Belongs to the N-acylglucosamine 2-epimerase family.</text>
</comment>
<evidence type="ECO:0000313" key="3">
    <source>
        <dbReference type="EMBL" id="MBA4610060.1"/>
    </source>
</evidence>
<organism evidence="3 4">
    <name type="scientific">Stappia taiwanensis</name>
    <dbReference type="NCBI Taxonomy" id="992267"/>
    <lineage>
        <taxon>Bacteria</taxon>
        <taxon>Pseudomonadati</taxon>
        <taxon>Pseudomonadota</taxon>
        <taxon>Alphaproteobacteria</taxon>
        <taxon>Hyphomicrobiales</taxon>
        <taxon>Stappiaceae</taxon>
        <taxon>Stappia</taxon>
    </lineage>
</organism>
<evidence type="ECO:0000313" key="4">
    <source>
        <dbReference type="Proteomes" id="UP000559404"/>
    </source>
</evidence>
<dbReference type="PANTHER" id="PTHR15108">
    <property type="entry name" value="N-ACYLGLUCOSAMINE-2-EPIMERASE"/>
    <property type="match status" value="1"/>
</dbReference>
<dbReference type="GO" id="GO:0016853">
    <property type="term" value="F:isomerase activity"/>
    <property type="evidence" value="ECO:0007669"/>
    <property type="project" value="UniProtKB-KW"/>
</dbReference>
<dbReference type="Pfam" id="PF07221">
    <property type="entry name" value="GlcNAc_2-epim"/>
    <property type="match status" value="1"/>
</dbReference>
<dbReference type="InterPro" id="IPR012341">
    <property type="entry name" value="6hp_glycosidase-like_sf"/>
</dbReference>
<reference evidence="3 4" key="2">
    <citation type="submission" date="2020-08" db="EMBL/GenBank/DDBJ databases">
        <title>Stappia taiwanensis sp. nov., isolated from a coastal thermal spring.</title>
        <authorList>
            <person name="Kampfer P."/>
        </authorList>
    </citation>
    <scope>NUCLEOTIDE SEQUENCE [LARGE SCALE GENOMIC DNA]</scope>
    <source>
        <strain evidence="3 4">DSM 23284</strain>
    </source>
</reference>
<dbReference type="InterPro" id="IPR008928">
    <property type="entry name" value="6-hairpin_glycosidase_sf"/>
</dbReference>
<dbReference type="SUPFAM" id="SSF48208">
    <property type="entry name" value="Six-hairpin glycosidases"/>
    <property type="match status" value="1"/>
</dbReference>
<evidence type="ECO:0000256" key="2">
    <source>
        <dbReference type="ARBA" id="ARBA00023235"/>
    </source>
</evidence>
<protein>
    <submittedName>
        <fullName evidence="3">AGE family epimerase/isomerase</fullName>
    </submittedName>
</protein>
<accession>A0A838XT31</accession>
<dbReference type="AlphaFoldDB" id="A0A838XT31"/>
<reference evidence="3 4" key="1">
    <citation type="submission" date="2020-07" db="EMBL/GenBank/DDBJ databases">
        <authorList>
            <person name="Li M."/>
        </authorList>
    </citation>
    <scope>NUCLEOTIDE SEQUENCE [LARGE SCALE GENOMIC DNA]</scope>
    <source>
        <strain evidence="3 4">DSM 23284</strain>
    </source>
</reference>
<dbReference type="Gene3D" id="1.50.10.10">
    <property type="match status" value="1"/>
</dbReference>
<name>A0A838XT31_9HYPH</name>
<dbReference type="EMBL" id="JACEON010000001">
    <property type="protein sequence ID" value="MBA4610060.1"/>
    <property type="molecule type" value="Genomic_DNA"/>
</dbReference>
<proteinExistence type="inferred from homology"/>
<dbReference type="Proteomes" id="UP000559404">
    <property type="component" value="Unassembled WGS sequence"/>
</dbReference>
<sequence>MALATSRDRLLTWLREAALPVWAVAGFDPQTGRFAEKLDLATATDTGAVSRPRVPPRQIFAFLVGRDLGWSGPAGEIACKGLIGFLRDFEAPDGTIRLRTASGGDGEGSFDLYDQSFALLAYAHLAAALPELRDEMEQRAGWLAARLCEHYAHAEAGFEEDVPRRLPLRANPHMHLFEAARAWEAVSDNPAWEEMADEIAELALSRFISPVTGALREFFDGDWQPMPGAEGRVVEPGHQFEWAWLLTGWARARGRTDALAAARALYVIGRDHGICPQRQVAFFSLTNDLQPLETHARLWSQTEWLKAALIQAEEAASGPERSACLTDAQRAIAALERFLAVKTEGLWFDRISPDGKIVAEPAPASSLYHIVGAIAELDRVVQVLDQANG</sequence>
<keyword evidence="4" id="KW-1185">Reference proteome</keyword>
<dbReference type="GO" id="GO:0005975">
    <property type="term" value="P:carbohydrate metabolic process"/>
    <property type="evidence" value="ECO:0007669"/>
    <property type="project" value="InterPro"/>
</dbReference>
<comment type="caution">
    <text evidence="3">The sequence shown here is derived from an EMBL/GenBank/DDBJ whole genome shotgun (WGS) entry which is preliminary data.</text>
</comment>
<keyword evidence="2 3" id="KW-0413">Isomerase</keyword>